<reference evidence="1" key="2">
    <citation type="submission" date="2020-09" db="EMBL/GenBank/DDBJ databases">
        <authorList>
            <person name="Sun Q."/>
            <person name="Kim S."/>
        </authorList>
    </citation>
    <scope>NUCLEOTIDE SEQUENCE</scope>
    <source>
        <strain evidence="1">KCTC 32437</strain>
    </source>
</reference>
<organism evidence="1 2">
    <name type="scientific">Devosia pacifica</name>
    <dbReference type="NCBI Taxonomy" id="1335967"/>
    <lineage>
        <taxon>Bacteria</taxon>
        <taxon>Pseudomonadati</taxon>
        <taxon>Pseudomonadota</taxon>
        <taxon>Alphaproteobacteria</taxon>
        <taxon>Hyphomicrobiales</taxon>
        <taxon>Devosiaceae</taxon>
        <taxon>Devosia</taxon>
    </lineage>
</organism>
<dbReference type="EMBL" id="BMZE01000001">
    <property type="protein sequence ID" value="GHA12311.1"/>
    <property type="molecule type" value="Genomic_DNA"/>
</dbReference>
<dbReference type="RefSeq" id="WP_189422799.1">
    <property type="nucleotide sequence ID" value="NZ_BMZE01000001.1"/>
</dbReference>
<dbReference type="InterPro" id="IPR011044">
    <property type="entry name" value="Quino_amine_DH_bsu"/>
</dbReference>
<protein>
    <recommendedName>
        <fullName evidence="3">DUF1513 domain-containing protein</fullName>
    </recommendedName>
</protein>
<evidence type="ECO:0008006" key="3">
    <source>
        <dbReference type="Google" id="ProtNLM"/>
    </source>
</evidence>
<name>A0A918VPJ1_9HYPH</name>
<accession>A0A918VPJ1</accession>
<evidence type="ECO:0000313" key="2">
    <source>
        <dbReference type="Proteomes" id="UP000646579"/>
    </source>
</evidence>
<dbReference type="SUPFAM" id="SSF50969">
    <property type="entry name" value="YVTN repeat-like/Quinoprotein amine dehydrogenase"/>
    <property type="match status" value="1"/>
</dbReference>
<proteinExistence type="predicted"/>
<dbReference type="PROSITE" id="PS51318">
    <property type="entry name" value="TAT"/>
    <property type="match status" value="1"/>
</dbReference>
<dbReference type="AlphaFoldDB" id="A0A918VPJ1"/>
<dbReference type="InterPro" id="IPR008311">
    <property type="entry name" value="UCP028101"/>
</dbReference>
<dbReference type="PIRSF" id="PIRSF028101">
    <property type="entry name" value="UCP028101"/>
    <property type="match status" value="1"/>
</dbReference>
<comment type="caution">
    <text evidence="1">The sequence shown here is derived from an EMBL/GenBank/DDBJ whole genome shotgun (WGS) entry which is preliminary data.</text>
</comment>
<dbReference type="InterPro" id="IPR006311">
    <property type="entry name" value="TAT_signal"/>
</dbReference>
<gene>
    <name evidence="1" type="ORF">GCM10007989_03450</name>
</gene>
<sequence>MRSTAIDRRTFLALAASALGQTSLGWASELPSQALYIGARRVGQNYEAAIIDERGKDQLVLPLEDRGHSFAIDAEGNRAVAFARSPGRFAVLLSLDGSTEPVALPVDPERHFFGHGAFGSNGRLLFATENDYDAGRGVIGVYDVAGGNRRIGEFTTGGVGPHEAILMPDGRTLVTGNGGILTHPDYDGIDLNLADMRPSLAYSDIETGDLLEVATLPPALHQLSIRHLAVSADGAVWFGCQHQGPRTERPPLIGRHRRGRDIELFFAPPDVLRQMDNYVGSIAVDRSGTVVAAASPRGGMIAYWDATTGRYLGMQQLADGCGIAPLGEQSLLSTSGRGAIAVTGPDRFESLRPEDRTAPEWDHHLRLVI</sequence>
<dbReference type="Proteomes" id="UP000646579">
    <property type="component" value="Unassembled WGS sequence"/>
</dbReference>
<dbReference type="InterPro" id="IPR015943">
    <property type="entry name" value="WD40/YVTN_repeat-like_dom_sf"/>
</dbReference>
<dbReference type="Pfam" id="PF07433">
    <property type="entry name" value="DUF1513"/>
    <property type="match status" value="1"/>
</dbReference>
<dbReference type="Gene3D" id="2.130.10.10">
    <property type="entry name" value="YVTN repeat-like/Quinoprotein amine dehydrogenase"/>
    <property type="match status" value="1"/>
</dbReference>
<evidence type="ECO:0000313" key="1">
    <source>
        <dbReference type="EMBL" id="GHA12311.1"/>
    </source>
</evidence>
<keyword evidence="2" id="KW-1185">Reference proteome</keyword>
<reference evidence="1" key="1">
    <citation type="journal article" date="2014" name="Int. J. Syst. Evol. Microbiol.">
        <title>Complete genome sequence of Corynebacterium casei LMG S-19264T (=DSM 44701T), isolated from a smear-ripened cheese.</title>
        <authorList>
            <consortium name="US DOE Joint Genome Institute (JGI-PGF)"/>
            <person name="Walter F."/>
            <person name="Albersmeier A."/>
            <person name="Kalinowski J."/>
            <person name="Ruckert C."/>
        </authorList>
    </citation>
    <scope>NUCLEOTIDE SEQUENCE</scope>
    <source>
        <strain evidence="1">KCTC 32437</strain>
    </source>
</reference>